<dbReference type="EMBL" id="ABEU02000021">
    <property type="status" value="NOT_ANNOTATED_CDS"/>
    <property type="molecule type" value="Genomic_DNA"/>
</dbReference>
<accession>A0A7I3Z1D2</accession>
<reference evidence="1 2" key="2">
    <citation type="journal article" date="2018" name="Plant J.">
        <title>The Physcomitrella patens chromosome-scale assembly reveals moss genome structure and evolution.</title>
        <authorList>
            <person name="Lang D."/>
            <person name="Ullrich K.K."/>
            <person name="Murat F."/>
            <person name="Fuchs J."/>
            <person name="Jenkins J."/>
            <person name="Haas F.B."/>
            <person name="Piednoel M."/>
            <person name="Gundlach H."/>
            <person name="Van Bel M."/>
            <person name="Meyberg R."/>
            <person name="Vives C."/>
            <person name="Morata J."/>
            <person name="Symeonidi A."/>
            <person name="Hiss M."/>
            <person name="Muchero W."/>
            <person name="Kamisugi Y."/>
            <person name="Saleh O."/>
            <person name="Blanc G."/>
            <person name="Decker E.L."/>
            <person name="van Gessel N."/>
            <person name="Grimwood J."/>
            <person name="Hayes R.D."/>
            <person name="Graham S.W."/>
            <person name="Gunter L.E."/>
            <person name="McDaniel S.F."/>
            <person name="Hoernstein S.N.W."/>
            <person name="Larsson A."/>
            <person name="Li F.W."/>
            <person name="Perroud P.F."/>
            <person name="Phillips J."/>
            <person name="Ranjan P."/>
            <person name="Rokshar D.S."/>
            <person name="Rothfels C.J."/>
            <person name="Schneider L."/>
            <person name="Shu S."/>
            <person name="Stevenson D.W."/>
            <person name="Thummler F."/>
            <person name="Tillich M."/>
            <person name="Villarreal Aguilar J.C."/>
            <person name="Widiez T."/>
            <person name="Wong G.K."/>
            <person name="Wymore A."/>
            <person name="Zhang Y."/>
            <person name="Zimmer A.D."/>
            <person name="Quatrano R.S."/>
            <person name="Mayer K.F.X."/>
            <person name="Goodstein D."/>
            <person name="Casacuberta J.M."/>
            <person name="Vandepoele K."/>
            <person name="Reski R."/>
            <person name="Cuming A.C."/>
            <person name="Tuskan G.A."/>
            <person name="Maumus F."/>
            <person name="Salse J."/>
            <person name="Schmutz J."/>
            <person name="Rensing S.A."/>
        </authorList>
    </citation>
    <scope>NUCLEOTIDE SEQUENCE [LARGE SCALE GENOMIC DNA]</scope>
    <source>
        <strain evidence="1 2">cv. Gransden 2004</strain>
    </source>
</reference>
<organism evidence="1 2">
    <name type="scientific">Physcomitrium patens</name>
    <name type="common">Spreading-leaved earth moss</name>
    <name type="synonym">Physcomitrella patens</name>
    <dbReference type="NCBI Taxonomy" id="3218"/>
    <lineage>
        <taxon>Eukaryota</taxon>
        <taxon>Viridiplantae</taxon>
        <taxon>Streptophyta</taxon>
        <taxon>Embryophyta</taxon>
        <taxon>Bryophyta</taxon>
        <taxon>Bryophytina</taxon>
        <taxon>Bryopsida</taxon>
        <taxon>Funariidae</taxon>
        <taxon>Funariales</taxon>
        <taxon>Funariaceae</taxon>
        <taxon>Physcomitrium</taxon>
    </lineage>
</organism>
<dbReference type="Gramene" id="Pp3c21_18580V3.2">
    <property type="protein sequence ID" value="PAC:32915622.CDS.1"/>
    <property type="gene ID" value="Pp3c21_18580"/>
</dbReference>
<dbReference type="Proteomes" id="UP000006727">
    <property type="component" value="Chromosome 21"/>
</dbReference>
<proteinExistence type="predicted"/>
<name>A0A7I3Z1D2_PHYPA</name>
<sequence>MVDVAIPFRRGNLTRAALRCYRPHPRSLRLLPSTKMPLLLHIHRPCQTDSSLFIVLCAAQLTPRMCLSKLDLNTPI</sequence>
<evidence type="ECO:0000313" key="2">
    <source>
        <dbReference type="Proteomes" id="UP000006727"/>
    </source>
</evidence>
<keyword evidence="2" id="KW-1185">Reference proteome</keyword>
<reference evidence="1" key="3">
    <citation type="submission" date="2020-12" db="UniProtKB">
        <authorList>
            <consortium name="EnsemblPlants"/>
        </authorList>
    </citation>
    <scope>IDENTIFICATION</scope>
</reference>
<protein>
    <submittedName>
        <fullName evidence="1">Uncharacterized protein</fullName>
    </submittedName>
</protein>
<evidence type="ECO:0000313" key="1">
    <source>
        <dbReference type="EnsemblPlants" id="PAC:32915622.CDS.1"/>
    </source>
</evidence>
<dbReference type="EnsemblPlants" id="Pp3c21_18580V3.2">
    <property type="protein sequence ID" value="PAC:32915622.CDS.1"/>
    <property type="gene ID" value="Pp3c21_18580"/>
</dbReference>
<dbReference type="AlphaFoldDB" id="A0A7I3Z1D2"/>
<reference evidence="1 2" key="1">
    <citation type="journal article" date="2008" name="Science">
        <title>The Physcomitrella genome reveals evolutionary insights into the conquest of land by plants.</title>
        <authorList>
            <person name="Rensing S."/>
            <person name="Lang D."/>
            <person name="Zimmer A."/>
            <person name="Terry A."/>
            <person name="Salamov A."/>
            <person name="Shapiro H."/>
            <person name="Nishiyama T."/>
            <person name="Perroud P.-F."/>
            <person name="Lindquist E."/>
            <person name="Kamisugi Y."/>
            <person name="Tanahashi T."/>
            <person name="Sakakibara K."/>
            <person name="Fujita T."/>
            <person name="Oishi K."/>
            <person name="Shin-I T."/>
            <person name="Kuroki Y."/>
            <person name="Toyoda A."/>
            <person name="Suzuki Y."/>
            <person name="Hashimoto A."/>
            <person name="Yamaguchi K."/>
            <person name="Sugano A."/>
            <person name="Kohara Y."/>
            <person name="Fujiyama A."/>
            <person name="Anterola A."/>
            <person name="Aoki S."/>
            <person name="Ashton N."/>
            <person name="Barbazuk W.B."/>
            <person name="Barker E."/>
            <person name="Bennetzen J."/>
            <person name="Bezanilla M."/>
            <person name="Blankenship R."/>
            <person name="Cho S.H."/>
            <person name="Dutcher S."/>
            <person name="Estelle M."/>
            <person name="Fawcett J.A."/>
            <person name="Gundlach H."/>
            <person name="Hanada K."/>
            <person name="Heyl A."/>
            <person name="Hicks K.A."/>
            <person name="Hugh J."/>
            <person name="Lohr M."/>
            <person name="Mayer K."/>
            <person name="Melkozernov A."/>
            <person name="Murata T."/>
            <person name="Nelson D."/>
            <person name="Pils B."/>
            <person name="Prigge M."/>
            <person name="Reiss B."/>
            <person name="Renner T."/>
            <person name="Rombauts S."/>
            <person name="Rushton P."/>
            <person name="Sanderfoot A."/>
            <person name="Schween G."/>
            <person name="Shiu S.-H."/>
            <person name="Stueber K."/>
            <person name="Theodoulou F.L."/>
            <person name="Tu H."/>
            <person name="Van de Peer Y."/>
            <person name="Verrier P.J."/>
            <person name="Waters E."/>
            <person name="Wood A."/>
            <person name="Yang L."/>
            <person name="Cove D."/>
            <person name="Cuming A."/>
            <person name="Hasebe M."/>
            <person name="Lucas S."/>
            <person name="Mishler D.B."/>
            <person name="Reski R."/>
            <person name="Grigoriev I."/>
            <person name="Quatrano R.S."/>
            <person name="Boore J.L."/>
        </authorList>
    </citation>
    <scope>NUCLEOTIDE SEQUENCE [LARGE SCALE GENOMIC DNA]</scope>
    <source>
        <strain evidence="1 2">cv. Gransden 2004</strain>
    </source>
</reference>